<name>A0A3G8ZQR4_9ACTN</name>
<feature type="domain" description="DUF6434" evidence="1">
    <location>
        <begin position="78"/>
        <end position="135"/>
    </location>
</feature>
<dbReference type="KEGG" id="nak:EH165_14340"/>
<gene>
    <name evidence="2" type="ORF">EH165_14340</name>
</gene>
<dbReference type="InterPro" id="IPR045492">
    <property type="entry name" value="DUF6434"/>
</dbReference>
<dbReference type="OrthoDB" id="3185793at2"/>
<dbReference type="AlphaFoldDB" id="A0A3G8ZQR4"/>
<dbReference type="Pfam" id="PF18953">
    <property type="entry name" value="SAP_new25"/>
    <property type="match status" value="1"/>
</dbReference>
<sequence>MAEQELPRPLLERTLSGRELRRWYWLKDELICFARLLGVRSHGSKEVLTDRIAAHLDGVPFPESTAKLPAARCQLGPQLTTASVIPIGQRCSQNVRQFFTEQIGPAFRFDAAMRHFFAATDGTQTLGDAIDHWQSTRGSRNMAIDRQFEFNRFTRTWHAEHPQSPRSELLAAWATYRASSVDMRGRV</sequence>
<evidence type="ECO:0000313" key="3">
    <source>
        <dbReference type="Proteomes" id="UP000268084"/>
    </source>
</evidence>
<proteinExistence type="predicted"/>
<accession>A0A3G8ZQR4</accession>
<organism evidence="2 3">
    <name type="scientific">Nakamurella antarctica</name>
    <dbReference type="NCBI Taxonomy" id="1902245"/>
    <lineage>
        <taxon>Bacteria</taxon>
        <taxon>Bacillati</taxon>
        <taxon>Actinomycetota</taxon>
        <taxon>Actinomycetes</taxon>
        <taxon>Nakamurellales</taxon>
        <taxon>Nakamurellaceae</taxon>
        <taxon>Nakamurella</taxon>
    </lineage>
</organism>
<dbReference type="EMBL" id="CP034170">
    <property type="protein sequence ID" value="AZI59145.1"/>
    <property type="molecule type" value="Genomic_DNA"/>
</dbReference>
<dbReference type="Pfam" id="PF20026">
    <property type="entry name" value="DUF6434"/>
    <property type="match status" value="1"/>
</dbReference>
<reference evidence="2 3" key="2">
    <citation type="submission" date="2018-12" db="EMBL/GenBank/DDBJ databases">
        <title>Nakamurella antarcticus sp. nov., isolated from Antarctica South Shetland Islands soil.</title>
        <authorList>
            <person name="Peng F."/>
        </authorList>
    </citation>
    <scope>NUCLEOTIDE SEQUENCE [LARGE SCALE GENOMIC DNA]</scope>
    <source>
        <strain evidence="2 3">S14-144</strain>
    </source>
</reference>
<keyword evidence="3" id="KW-1185">Reference proteome</keyword>
<protein>
    <recommendedName>
        <fullName evidence="1">DUF6434 domain-containing protein</fullName>
    </recommendedName>
</protein>
<evidence type="ECO:0000259" key="1">
    <source>
        <dbReference type="Pfam" id="PF20026"/>
    </source>
</evidence>
<evidence type="ECO:0000313" key="2">
    <source>
        <dbReference type="EMBL" id="AZI59145.1"/>
    </source>
</evidence>
<dbReference type="Proteomes" id="UP000268084">
    <property type="component" value="Chromosome"/>
</dbReference>
<reference evidence="2 3" key="1">
    <citation type="submission" date="2018-11" db="EMBL/GenBank/DDBJ databases">
        <authorList>
            <person name="Da X."/>
        </authorList>
    </citation>
    <scope>NUCLEOTIDE SEQUENCE [LARGE SCALE GENOMIC DNA]</scope>
    <source>
        <strain evidence="2 3">S14-144</strain>
    </source>
</reference>
<dbReference type="RefSeq" id="WP_124800049.1">
    <property type="nucleotide sequence ID" value="NZ_CP034170.1"/>
</dbReference>